<evidence type="ECO:0000313" key="2">
    <source>
        <dbReference type="EMBL" id="MED6115316.1"/>
    </source>
</evidence>
<evidence type="ECO:0000256" key="1">
    <source>
        <dbReference type="SAM" id="MobiDB-lite"/>
    </source>
</evidence>
<proteinExistence type="predicted"/>
<feature type="compositionally biased region" description="Basic and acidic residues" evidence="1">
    <location>
        <begin position="77"/>
        <end position="106"/>
    </location>
</feature>
<protein>
    <submittedName>
        <fullName evidence="2">Uncharacterized protein</fullName>
    </submittedName>
</protein>
<accession>A0ABU6QUI7</accession>
<sequence>MTKENSLSGKVMYQEKWKKREGGLEDNTRGGSEESFRVRRLVTPSFWVESLECLAVRWRDKENGRRQGKLEKNRRRDGKENTDDATQRRETREERYDGDRQETGCKDRRRRWR</sequence>
<keyword evidence="3" id="KW-1185">Reference proteome</keyword>
<comment type="caution">
    <text evidence="2">The sequence shown here is derived from an EMBL/GenBank/DDBJ whole genome shotgun (WGS) entry which is preliminary data.</text>
</comment>
<organism evidence="2 3">
    <name type="scientific">Stylosanthes scabra</name>
    <dbReference type="NCBI Taxonomy" id="79078"/>
    <lineage>
        <taxon>Eukaryota</taxon>
        <taxon>Viridiplantae</taxon>
        <taxon>Streptophyta</taxon>
        <taxon>Embryophyta</taxon>
        <taxon>Tracheophyta</taxon>
        <taxon>Spermatophyta</taxon>
        <taxon>Magnoliopsida</taxon>
        <taxon>eudicotyledons</taxon>
        <taxon>Gunneridae</taxon>
        <taxon>Pentapetalae</taxon>
        <taxon>rosids</taxon>
        <taxon>fabids</taxon>
        <taxon>Fabales</taxon>
        <taxon>Fabaceae</taxon>
        <taxon>Papilionoideae</taxon>
        <taxon>50 kb inversion clade</taxon>
        <taxon>dalbergioids sensu lato</taxon>
        <taxon>Dalbergieae</taxon>
        <taxon>Pterocarpus clade</taxon>
        <taxon>Stylosanthes</taxon>
    </lineage>
</organism>
<feature type="region of interest" description="Disordered" evidence="1">
    <location>
        <begin position="63"/>
        <end position="113"/>
    </location>
</feature>
<dbReference type="EMBL" id="JASCZI010001665">
    <property type="protein sequence ID" value="MED6115316.1"/>
    <property type="molecule type" value="Genomic_DNA"/>
</dbReference>
<feature type="region of interest" description="Disordered" evidence="1">
    <location>
        <begin position="1"/>
        <end position="35"/>
    </location>
</feature>
<gene>
    <name evidence="2" type="ORF">PIB30_089321</name>
</gene>
<name>A0ABU6QUI7_9FABA</name>
<evidence type="ECO:0000313" key="3">
    <source>
        <dbReference type="Proteomes" id="UP001341840"/>
    </source>
</evidence>
<dbReference type="Proteomes" id="UP001341840">
    <property type="component" value="Unassembled WGS sequence"/>
</dbReference>
<feature type="compositionally biased region" description="Basic and acidic residues" evidence="1">
    <location>
        <begin position="13"/>
        <end position="35"/>
    </location>
</feature>
<reference evidence="2 3" key="1">
    <citation type="journal article" date="2023" name="Plants (Basel)">
        <title>Bridging the Gap: Combining Genomics and Transcriptomics Approaches to Understand Stylosanthes scabra, an Orphan Legume from the Brazilian Caatinga.</title>
        <authorList>
            <person name="Ferreira-Neto J.R.C."/>
            <person name="da Silva M.D."/>
            <person name="Binneck E."/>
            <person name="de Melo N.F."/>
            <person name="da Silva R.H."/>
            <person name="de Melo A.L.T.M."/>
            <person name="Pandolfi V."/>
            <person name="Bustamante F.O."/>
            <person name="Brasileiro-Vidal A.C."/>
            <person name="Benko-Iseppon A.M."/>
        </authorList>
    </citation>
    <scope>NUCLEOTIDE SEQUENCE [LARGE SCALE GENOMIC DNA]</scope>
    <source>
        <tissue evidence="2">Leaves</tissue>
    </source>
</reference>